<name>A0AAU9VN47_9CNID</name>
<reference evidence="1 2" key="1">
    <citation type="submission" date="2022-05" db="EMBL/GenBank/DDBJ databases">
        <authorList>
            <consortium name="Genoscope - CEA"/>
            <person name="William W."/>
        </authorList>
    </citation>
    <scope>NUCLEOTIDE SEQUENCE [LARGE SCALE GENOMIC DNA]</scope>
</reference>
<keyword evidence="2" id="KW-1185">Reference proteome</keyword>
<accession>A0AAU9VN47</accession>
<evidence type="ECO:0000313" key="2">
    <source>
        <dbReference type="Proteomes" id="UP001159428"/>
    </source>
</evidence>
<evidence type="ECO:0000313" key="1">
    <source>
        <dbReference type="EMBL" id="CAH3031642.1"/>
    </source>
</evidence>
<gene>
    <name evidence="1" type="ORF">PMEA_00000394</name>
</gene>
<organism evidence="1 2">
    <name type="scientific">Pocillopora meandrina</name>
    <dbReference type="NCBI Taxonomy" id="46732"/>
    <lineage>
        <taxon>Eukaryota</taxon>
        <taxon>Metazoa</taxon>
        <taxon>Cnidaria</taxon>
        <taxon>Anthozoa</taxon>
        <taxon>Hexacorallia</taxon>
        <taxon>Scleractinia</taxon>
        <taxon>Astrocoeniina</taxon>
        <taxon>Pocilloporidae</taxon>
        <taxon>Pocillopora</taxon>
    </lineage>
</organism>
<dbReference type="EMBL" id="CALNXJ010000001">
    <property type="protein sequence ID" value="CAH3031642.1"/>
    <property type="molecule type" value="Genomic_DNA"/>
</dbReference>
<dbReference type="Proteomes" id="UP001159428">
    <property type="component" value="Unassembled WGS sequence"/>
</dbReference>
<dbReference type="AlphaFoldDB" id="A0AAU9VN47"/>
<protein>
    <submittedName>
        <fullName evidence="1">Uncharacterized protein</fullName>
    </submittedName>
</protein>
<comment type="caution">
    <text evidence="1">The sequence shown here is derived from an EMBL/GenBank/DDBJ whole genome shotgun (WGS) entry which is preliminary data.</text>
</comment>
<proteinExistence type="predicted"/>
<sequence length="63" mass="7043">MPKSTEKGKKKYANTYKWTDDEILGAYSAHYPSPEDAAAIGKDFPHKKDELTKSVLTSKLKAI</sequence>